<name>A0A255XNZ0_9PROT</name>
<comment type="caution">
    <text evidence="2">The sequence shown here is derived from an EMBL/GenBank/DDBJ whole genome shotgun (WGS) entry which is preliminary data.</text>
</comment>
<sequence length="198" mass="20430">MGTIMISKKKLIPALAAALLLLPSCAPSGMSRVSQTDISSAYTRTDLSVAAARGPVPVIFSGTIPATDQSKAEAALLAALPRYYVAGLTWRPATANDAGTRLVFAFGAEPIFPPDRLCGLAPRLTLTPPSASTPIQVAAAYCRGPSALSSTVGDVIDPAGITGERAANLISGMANALLPLHTPGDDDFRRPLFLRTGS</sequence>
<dbReference type="AlphaFoldDB" id="A0A255XNZ0"/>
<protein>
    <recommendedName>
        <fullName evidence="4">DUF4136 domain-containing protein</fullName>
    </recommendedName>
</protein>
<accession>A0A255XNZ0</accession>
<dbReference type="EMBL" id="NOXS01000032">
    <property type="protein sequence ID" value="OYQ18698.1"/>
    <property type="molecule type" value="Genomic_DNA"/>
</dbReference>
<feature type="signal peptide" evidence="1">
    <location>
        <begin position="1"/>
        <end position="26"/>
    </location>
</feature>
<keyword evidence="1" id="KW-0732">Signal</keyword>
<organism evidence="2 3">
    <name type="scientific">Elstera cyanobacteriorum</name>
    <dbReference type="NCBI Taxonomy" id="2022747"/>
    <lineage>
        <taxon>Bacteria</taxon>
        <taxon>Pseudomonadati</taxon>
        <taxon>Pseudomonadota</taxon>
        <taxon>Alphaproteobacteria</taxon>
        <taxon>Rhodospirillales</taxon>
        <taxon>Rhodospirillaceae</taxon>
        <taxon>Elstera</taxon>
    </lineage>
</organism>
<evidence type="ECO:0000313" key="2">
    <source>
        <dbReference type="EMBL" id="OYQ18698.1"/>
    </source>
</evidence>
<dbReference type="Proteomes" id="UP000216361">
    <property type="component" value="Unassembled WGS sequence"/>
</dbReference>
<feature type="chain" id="PRO_5013327575" description="DUF4136 domain-containing protein" evidence="1">
    <location>
        <begin position="27"/>
        <end position="198"/>
    </location>
</feature>
<proteinExistence type="predicted"/>
<gene>
    <name evidence="2" type="ORF">CHR90_10590</name>
</gene>
<evidence type="ECO:0008006" key="4">
    <source>
        <dbReference type="Google" id="ProtNLM"/>
    </source>
</evidence>
<evidence type="ECO:0000313" key="3">
    <source>
        <dbReference type="Proteomes" id="UP000216361"/>
    </source>
</evidence>
<keyword evidence="3" id="KW-1185">Reference proteome</keyword>
<dbReference type="RefSeq" id="WP_094408961.1">
    <property type="nucleotide sequence ID" value="NZ_BMJZ01000001.1"/>
</dbReference>
<reference evidence="2 3" key="1">
    <citation type="submission" date="2017-07" db="EMBL/GenBank/DDBJ databases">
        <title>Elstera cyanobacteriorum sp. nov., a novel bacterium isolated from cyanobacterial aggregates in a eutrophic lake.</title>
        <authorList>
            <person name="Cai H."/>
        </authorList>
    </citation>
    <scope>NUCLEOTIDE SEQUENCE [LARGE SCALE GENOMIC DNA]</scope>
    <source>
        <strain evidence="2 3">TH019</strain>
    </source>
</reference>
<evidence type="ECO:0000256" key="1">
    <source>
        <dbReference type="SAM" id="SignalP"/>
    </source>
</evidence>